<dbReference type="AlphaFoldDB" id="A0A916VTW4"/>
<dbReference type="InterPro" id="IPR029068">
    <property type="entry name" value="Glyas_Bleomycin-R_OHBP_Dase"/>
</dbReference>
<dbReference type="CDD" id="cd07247">
    <property type="entry name" value="SgaA_N_like"/>
    <property type="match status" value="1"/>
</dbReference>
<evidence type="ECO:0000259" key="1">
    <source>
        <dbReference type="PROSITE" id="PS51819"/>
    </source>
</evidence>
<name>A0A916VTW4_9HYPH</name>
<dbReference type="Gene3D" id="3.10.180.10">
    <property type="entry name" value="2,3-Dihydroxybiphenyl 1,2-Dioxygenase, domain 1"/>
    <property type="match status" value="1"/>
</dbReference>
<dbReference type="SUPFAM" id="SSF54593">
    <property type="entry name" value="Glyoxalase/Bleomycin resistance protein/Dihydroxybiphenyl dioxygenase"/>
    <property type="match status" value="1"/>
</dbReference>
<comment type="caution">
    <text evidence="2">The sequence shown here is derived from an EMBL/GenBank/DDBJ whole genome shotgun (WGS) entry which is preliminary data.</text>
</comment>
<dbReference type="PROSITE" id="PS51819">
    <property type="entry name" value="VOC"/>
    <property type="match status" value="1"/>
</dbReference>
<feature type="domain" description="VOC" evidence="1">
    <location>
        <begin position="6"/>
        <end position="114"/>
    </location>
</feature>
<reference evidence="2 3" key="1">
    <citation type="journal article" date="2014" name="Int. J. Syst. Evol. Microbiol.">
        <title>Complete genome sequence of Corynebacterium casei LMG S-19264T (=DSM 44701T), isolated from a smear-ripened cheese.</title>
        <authorList>
            <consortium name="US DOE Joint Genome Institute (JGI-PGF)"/>
            <person name="Walter F."/>
            <person name="Albersmeier A."/>
            <person name="Kalinowski J."/>
            <person name="Ruckert C."/>
        </authorList>
    </citation>
    <scope>NUCLEOTIDE SEQUENCE [LARGE SCALE GENOMIC DNA]</scope>
    <source>
        <strain evidence="2 3">CGMCC 1.15896</strain>
    </source>
</reference>
<accession>A0A916VTW4</accession>
<proteinExistence type="predicted"/>
<dbReference type="InterPro" id="IPR052164">
    <property type="entry name" value="Anthracycline_SecMetBiosynth"/>
</dbReference>
<organism evidence="2 3">
    <name type="scientific">Pelagibacterium lentulum</name>
    <dbReference type="NCBI Taxonomy" id="2029865"/>
    <lineage>
        <taxon>Bacteria</taxon>
        <taxon>Pseudomonadati</taxon>
        <taxon>Pseudomonadota</taxon>
        <taxon>Alphaproteobacteria</taxon>
        <taxon>Hyphomicrobiales</taxon>
        <taxon>Devosiaceae</taxon>
        <taxon>Pelagibacterium</taxon>
    </lineage>
</organism>
<dbReference type="PANTHER" id="PTHR33993">
    <property type="entry name" value="GLYOXALASE-RELATED"/>
    <property type="match status" value="1"/>
</dbReference>
<dbReference type="InterPro" id="IPR004360">
    <property type="entry name" value="Glyas_Fos-R_dOase_dom"/>
</dbReference>
<dbReference type="PANTHER" id="PTHR33993:SF1">
    <property type="entry name" value="GLYOXALASE FAMILY PROTEIN"/>
    <property type="match status" value="1"/>
</dbReference>
<dbReference type="Proteomes" id="UP000596977">
    <property type="component" value="Unassembled WGS sequence"/>
</dbReference>
<keyword evidence="3" id="KW-1185">Reference proteome</keyword>
<protein>
    <submittedName>
        <fullName evidence="2">Glyoxalase</fullName>
    </submittedName>
</protein>
<evidence type="ECO:0000313" key="3">
    <source>
        <dbReference type="Proteomes" id="UP000596977"/>
    </source>
</evidence>
<evidence type="ECO:0000313" key="2">
    <source>
        <dbReference type="EMBL" id="GGA34723.1"/>
    </source>
</evidence>
<dbReference type="EMBL" id="BMKB01000001">
    <property type="protein sequence ID" value="GGA34723.1"/>
    <property type="molecule type" value="Genomic_DNA"/>
</dbReference>
<gene>
    <name evidence="2" type="ORF">GCM10011499_00020</name>
</gene>
<dbReference type="RefSeq" id="WP_127072556.1">
    <property type="nucleotide sequence ID" value="NZ_BMKB01000001.1"/>
</dbReference>
<sequence length="119" mass="12571">MAPVIPINYIELSSADRAASQRFFEKAFGWQFTAHGAGYCSFDNAGVDGGIEQAAENALARPPLVVLYAEDIDAAQAAVEASGGAITVEQFDFPGGRRFHFHEPGGTELAVWGPQKAAG</sequence>
<dbReference type="OrthoDB" id="9792323at2"/>
<dbReference type="Pfam" id="PF00903">
    <property type="entry name" value="Glyoxalase"/>
    <property type="match status" value="1"/>
</dbReference>
<dbReference type="InterPro" id="IPR037523">
    <property type="entry name" value="VOC_core"/>
</dbReference>